<dbReference type="VEuPathDB" id="FungiDB:AN5081"/>
<accession>Q5B2Z9</accession>
<keyword evidence="2" id="KW-1185">Reference proteome</keyword>
<reference evidence="2" key="1">
    <citation type="journal article" date="2005" name="Nature">
        <title>Sequencing of Aspergillus nidulans and comparative analysis with A. fumigatus and A. oryzae.</title>
        <authorList>
            <person name="Galagan J.E."/>
            <person name="Calvo S.E."/>
            <person name="Cuomo C."/>
            <person name="Ma L.J."/>
            <person name="Wortman J.R."/>
            <person name="Batzoglou S."/>
            <person name="Lee S.I."/>
            <person name="Basturkmen M."/>
            <person name="Spevak C.C."/>
            <person name="Clutterbuck J."/>
            <person name="Kapitonov V."/>
            <person name="Jurka J."/>
            <person name="Scazzocchio C."/>
            <person name="Farman M."/>
            <person name="Butler J."/>
            <person name="Purcell S."/>
            <person name="Harris S."/>
            <person name="Braus G.H."/>
            <person name="Draht O."/>
            <person name="Busch S."/>
            <person name="D'Enfert C."/>
            <person name="Bouchier C."/>
            <person name="Goldman G.H."/>
            <person name="Bell-Pedersen D."/>
            <person name="Griffiths-Jones S."/>
            <person name="Doonan J.H."/>
            <person name="Yu J."/>
            <person name="Vienken K."/>
            <person name="Pain A."/>
            <person name="Freitag M."/>
            <person name="Selker E.U."/>
            <person name="Archer D.B."/>
            <person name="Penalva M.A."/>
            <person name="Oakley B.R."/>
            <person name="Momany M."/>
            <person name="Tanaka T."/>
            <person name="Kumagai T."/>
            <person name="Asai K."/>
            <person name="Machida M."/>
            <person name="Nierman W.C."/>
            <person name="Denning D.W."/>
            <person name="Caddick M."/>
            <person name="Hynes M."/>
            <person name="Paoletti M."/>
            <person name="Fischer R."/>
            <person name="Miller B."/>
            <person name="Dyer P."/>
            <person name="Sachs M.S."/>
            <person name="Osmani S.A."/>
            <person name="Birren B.W."/>
        </authorList>
    </citation>
    <scope>NUCLEOTIDE SEQUENCE [LARGE SCALE GENOMIC DNA]</scope>
    <source>
        <strain evidence="2">FGSC A4 / ATCC 38163 / CBS 112.46 / NRRL 194 / M139</strain>
    </source>
</reference>
<dbReference type="AlphaFoldDB" id="Q5B2Z9"/>
<dbReference type="PANTHER" id="PTHR37540">
    <property type="entry name" value="TRANSCRIPTION FACTOR (ACR-2), PUTATIVE-RELATED-RELATED"/>
    <property type="match status" value="1"/>
</dbReference>
<protein>
    <submittedName>
        <fullName evidence="1">Uncharacterized protein</fullName>
    </submittedName>
</protein>
<gene>
    <name evidence="1" type="ORF">ANIA_05081</name>
</gene>
<dbReference type="EMBL" id="BN001303">
    <property type="protein sequence ID" value="CBF76129.1"/>
    <property type="molecule type" value="Genomic_DNA"/>
</dbReference>
<organism evidence="1 2">
    <name type="scientific">Emericella nidulans (strain FGSC A4 / ATCC 38163 / CBS 112.46 / NRRL 194 / M139)</name>
    <name type="common">Aspergillus nidulans</name>
    <dbReference type="NCBI Taxonomy" id="227321"/>
    <lineage>
        <taxon>Eukaryota</taxon>
        <taxon>Fungi</taxon>
        <taxon>Dikarya</taxon>
        <taxon>Ascomycota</taxon>
        <taxon>Pezizomycotina</taxon>
        <taxon>Eurotiomycetes</taxon>
        <taxon>Eurotiomycetidae</taxon>
        <taxon>Eurotiales</taxon>
        <taxon>Aspergillaceae</taxon>
        <taxon>Aspergillus</taxon>
        <taxon>Aspergillus subgen. Nidulantes</taxon>
    </lineage>
</organism>
<evidence type="ECO:0000313" key="1">
    <source>
        <dbReference type="EMBL" id="CBF76129.1"/>
    </source>
</evidence>
<accession>C8V7Z7</accession>
<dbReference type="KEGG" id="ani:ANIA_05081"/>
<reference evidence="2" key="2">
    <citation type="journal article" date="2009" name="Fungal Genet. Biol.">
        <title>The 2008 update of the Aspergillus nidulans genome annotation: a community effort.</title>
        <authorList>
            <person name="Wortman J.R."/>
            <person name="Gilsenan J.M."/>
            <person name="Joardar V."/>
            <person name="Deegan J."/>
            <person name="Clutterbuck J."/>
            <person name="Andersen M.R."/>
            <person name="Archer D."/>
            <person name="Bencina M."/>
            <person name="Braus G."/>
            <person name="Coutinho P."/>
            <person name="von Dohren H."/>
            <person name="Doonan J."/>
            <person name="Driessen A.J."/>
            <person name="Durek P."/>
            <person name="Espeso E."/>
            <person name="Fekete E."/>
            <person name="Flipphi M."/>
            <person name="Estrada C.G."/>
            <person name="Geysens S."/>
            <person name="Goldman G."/>
            <person name="de Groot P.W."/>
            <person name="Hansen K."/>
            <person name="Harris S.D."/>
            <person name="Heinekamp T."/>
            <person name="Helmstaedt K."/>
            <person name="Henrissat B."/>
            <person name="Hofmann G."/>
            <person name="Homan T."/>
            <person name="Horio T."/>
            <person name="Horiuchi H."/>
            <person name="James S."/>
            <person name="Jones M."/>
            <person name="Karaffa L."/>
            <person name="Karanyi Z."/>
            <person name="Kato M."/>
            <person name="Keller N."/>
            <person name="Kelly D.E."/>
            <person name="Kiel J.A."/>
            <person name="Kim J.M."/>
            <person name="van der Klei I.J."/>
            <person name="Klis F.M."/>
            <person name="Kovalchuk A."/>
            <person name="Krasevec N."/>
            <person name="Kubicek C.P."/>
            <person name="Liu B."/>
            <person name="Maccabe A."/>
            <person name="Meyer V."/>
            <person name="Mirabito P."/>
            <person name="Miskei M."/>
            <person name="Mos M."/>
            <person name="Mullins J."/>
            <person name="Nelson D.R."/>
            <person name="Nielsen J."/>
            <person name="Oakley B.R."/>
            <person name="Osmani S.A."/>
            <person name="Pakula T."/>
            <person name="Paszewski A."/>
            <person name="Paulsen I."/>
            <person name="Pilsyk S."/>
            <person name="Pocsi I."/>
            <person name="Punt P.J."/>
            <person name="Ram A.F."/>
            <person name="Ren Q."/>
            <person name="Robellet X."/>
            <person name="Robson G."/>
            <person name="Seiboth B."/>
            <person name="van Solingen P."/>
            <person name="Specht T."/>
            <person name="Sun J."/>
            <person name="Taheri-Talesh N."/>
            <person name="Takeshita N."/>
            <person name="Ussery D."/>
            <person name="vanKuyk P.A."/>
            <person name="Visser H."/>
            <person name="van de Vondervoort P.J."/>
            <person name="de Vries R.P."/>
            <person name="Walton J."/>
            <person name="Xiang X."/>
            <person name="Xiong Y."/>
            <person name="Zeng A.P."/>
            <person name="Brandt B.W."/>
            <person name="Cornell M.J."/>
            <person name="van den Hondel C.A."/>
            <person name="Visser J."/>
            <person name="Oliver S.G."/>
            <person name="Turner G."/>
        </authorList>
    </citation>
    <scope>GENOME REANNOTATION</scope>
    <source>
        <strain evidence="2">FGSC A4 / ATCC 38163 / CBS 112.46 / NRRL 194 / M139</strain>
    </source>
</reference>
<name>Q5B2Z9_EMENI</name>
<dbReference type="OMA" id="WRSIWDE"/>
<dbReference type="PANTHER" id="PTHR37540:SF5">
    <property type="entry name" value="TRANSCRIPTION FACTOR DOMAIN-CONTAINING PROTEIN"/>
    <property type="match status" value="1"/>
</dbReference>
<dbReference type="GeneID" id="2872877"/>
<proteinExistence type="predicted"/>
<dbReference type="STRING" id="227321.Q5B2Z9"/>
<dbReference type="OrthoDB" id="3469225at2759"/>
<dbReference type="eggNOG" id="ENOG502T2R8">
    <property type="taxonomic scope" value="Eukaryota"/>
</dbReference>
<dbReference type="RefSeq" id="XP_662685.1">
    <property type="nucleotide sequence ID" value="XM_657593.1"/>
</dbReference>
<sequence length="333" mass="37232">MSPGQLYTKLCLAAGHKAALESCNGVSSIASQRSLRDCLQFRTNAVRILNDLLQDPVTAVAESTVLLVGSIVTIETINAEFAALQTHMKGLATLAELAGGLDALEHMTVSSIYQYNTPLMFIPFAANAPSAVTVYAALQNEPPIIPMSAKFRSEILQEPAIFYRRPDAYAIGFVIPPYIATLGSRFASSRWYTEVSPSLKYFLPIFTRLIQHFELGKAYPELVNDLNPPLRYSLLVYLYVRVSHVQSLPIVRHMVETFKHILAPRIPYLLVIAPDLLFWMLVIGGLGSKGYNTHSWFVDHTAYVAQHVGLSDRHQARRLLGEFFYTDQPEDTW</sequence>
<dbReference type="Proteomes" id="UP000000560">
    <property type="component" value="Chromosome III"/>
</dbReference>
<dbReference type="InParanoid" id="Q5B2Z9"/>
<evidence type="ECO:0000313" key="2">
    <source>
        <dbReference type="Proteomes" id="UP000000560"/>
    </source>
</evidence>
<dbReference type="HOGENOM" id="CLU_038060_0_0_1"/>